<protein>
    <submittedName>
        <fullName evidence="1">Uncharacterized protein</fullName>
    </submittedName>
</protein>
<accession>A0ACC2FKJ1</accession>
<evidence type="ECO:0000313" key="2">
    <source>
        <dbReference type="Proteomes" id="UP001157502"/>
    </source>
</evidence>
<evidence type="ECO:0000313" key="1">
    <source>
        <dbReference type="EMBL" id="KAJ7991817.1"/>
    </source>
</evidence>
<dbReference type="Proteomes" id="UP001157502">
    <property type="component" value="Chromosome 26"/>
</dbReference>
<comment type="caution">
    <text evidence="1">The sequence shown here is derived from an EMBL/GenBank/DDBJ whole genome shotgun (WGS) entry which is preliminary data.</text>
</comment>
<gene>
    <name evidence="1" type="ORF">DPEC_G00287800</name>
</gene>
<sequence>MKGDFSSVKVNVEDGPVYRPTVVTLVREKSTHRWKLGGALLVLALCVAAAICFTWHTEKQDHTEETNEIQHTLRQLSGTEKAAIHLEGEYNPDGEYRTSVEWSDDVNPAFKQGGLQLENNEVVIPKSGLYFVYSQVSFRFSCLADGKSESELVHISHMVKRWARSTSPISSSDYKPLLHSVRTVCKLSSAGKSGEKWYSAMYMGAVFSLDEGDRLKTVTENRLLPELDNSTGKNVFGVFAL</sequence>
<proteinExistence type="predicted"/>
<organism evidence="1 2">
    <name type="scientific">Dallia pectoralis</name>
    <name type="common">Alaska blackfish</name>
    <dbReference type="NCBI Taxonomy" id="75939"/>
    <lineage>
        <taxon>Eukaryota</taxon>
        <taxon>Metazoa</taxon>
        <taxon>Chordata</taxon>
        <taxon>Craniata</taxon>
        <taxon>Vertebrata</taxon>
        <taxon>Euteleostomi</taxon>
        <taxon>Actinopterygii</taxon>
        <taxon>Neopterygii</taxon>
        <taxon>Teleostei</taxon>
        <taxon>Protacanthopterygii</taxon>
        <taxon>Esociformes</taxon>
        <taxon>Umbridae</taxon>
        <taxon>Dallia</taxon>
    </lineage>
</organism>
<reference evidence="1" key="1">
    <citation type="submission" date="2021-05" db="EMBL/GenBank/DDBJ databases">
        <authorList>
            <person name="Pan Q."/>
            <person name="Jouanno E."/>
            <person name="Zahm M."/>
            <person name="Klopp C."/>
            <person name="Cabau C."/>
            <person name="Louis A."/>
            <person name="Berthelot C."/>
            <person name="Parey E."/>
            <person name="Roest Crollius H."/>
            <person name="Montfort J."/>
            <person name="Robinson-Rechavi M."/>
            <person name="Bouchez O."/>
            <person name="Lampietro C."/>
            <person name="Lopez Roques C."/>
            <person name="Donnadieu C."/>
            <person name="Postlethwait J."/>
            <person name="Bobe J."/>
            <person name="Dillon D."/>
            <person name="Chandos A."/>
            <person name="von Hippel F."/>
            <person name="Guiguen Y."/>
        </authorList>
    </citation>
    <scope>NUCLEOTIDE SEQUENCE</scope>
    <source>
        <strain evidence="1">YG-Jan2019</strain>
    </source>
</reference>
<keyword evidence="2" id="KW-1185">Reference proteome</keyword>
<dbReference type="EMBL" id="CM055753">
    <property type="protein sequence ID" value="KAJ7991817.1"/>
    <property type="molecule type" value="Genomic_DNA"/>
</dbReference>
<name>A0ACC2FKJ1_DALPE</name>